<dbReference type="EMBL" id="BFEA01000104">
    <property type="protein sequence ID" value="GBG68682.1"/>
    <property type="molecule type" value="Genomic_DNA"/>
</dbReference>
<evidence type="ECO:0000313" key="9">
    <source>
        <dbReference type="EMBL" id="GBG68682.1"/>
    </source>
</evidence>
<feature type="compositionally biased region" description="Polar residues" evidence="7">
    <location>
        <begin position="433"/>
        <end position="444"/>
    </location>
</feature>
<accession>A0A388KF41</accession>
<dbReference type="InterPro" id="IPR036398">
    <property type="entry name" value="CA_dom_sf"/>
</dbReference>
<evidence type="ECO:0000313" key="10">
    <source>
        <dbReference type="Proteomes" id="UP000265515"/>
    </source>
</evidence>
<dbReference type="Pfam" id="PF00194">
    <property type="entry name" value="Carb_anhydrase"/>
    <property type="match status" value="1"/>
</dbReference>
<feature type="domain" description="Alpha-carbonic anhydrase" evidence="8">
    <location>
        <begin position="1"/>
        <end position="325"/>
    </location>
</feature>
<dbReference type="PANTHER" id="PTHR18952:SF265">
    <property type="entry name" value="CARBONIC ANHYDRASE"/>
    <property type="match status" value="1"/>
</dbReference>
<dbReference type="GO" id="GO:0004089">
    <property type="term" value="F:carbonate dehydratase activity"/>
    <property type="evidence" value="ECO:0007669"/>
    <property type="project" value="UniProtKB-EC"/>
</dbReference>
<protein>
    <recommendedName>
        <fullName evidence="2">carbonic anhydrase</fullName>
        <ecNumber evidence="2">4.2.1.1</ecNumber>
    </recommendedName>
</protein>
<evidence type="ECO:0000256" key="7">
    <source>
        <dbReference type="SAM" id="MobiDB-lite"/>
    </source>
</evidence>
<comment type="similarity">
    <text evidence="1">Belongs to the alpha-carbonic anhydrase family.</text>
</comment>
<keyword evidence="10" id="KW-1185">Reference proteome</keyword>
<feature type="compositionally biased region" description="Basic and acidic residues" evidence="7">
    <location>
        <begin position="482"/>
        <end position="501"/>
    </location>
</feature>
<keyword evidence="4" id="KW-0862">Zinc</keyword>
<sequence>MAGRDWPGICTDPSCRFQTPVNIDVREVVDAPQLGDLLSRAHYPVLKGNLSLFHDNGTFFFSLPQTHSYVKVPMFKMKKPFDPQSSSTWDPNNYGPGGSATTSKDDEDDVNDSDSDEDDEDGSDGEADGYGGEDQGDGDGDGEDESGSSSTRKSKSGTKWLKLKLVECHVHSLSETSVDSKQADLEMHCVHQRSGSRVPVFAVLGILMNRDESEICSPFLDKIVAALPDLLQRSVRDSMSVDVGPSFSLRAFLPLDGRYFHFYPGSLTTPPCEEGLLWYIFKQPLPICRRHLDRIRDFIHSLNGERIDNYRVVQPLNGRVIYSWTPWVLFGNEHPVVEVSLVAPLYRMRKRVVPTRGGTSTTPYTKEEEEKMAALLQEKKEKKEAKKRVLKEEQAAKLKKMEEEMAREKERLKKEEEEKLKEVDEEEEGPPLQRSSGQPSSNTGGDLEKRISEWVANLTVGEEEEVSMYIPQDQQEAAMKAWEAEKDPLKRQALEDEKRME</sequence>
<evidence type="ECO:0000256" key="3">
    <source>
        <dbReference type="ARBA" id="ARBA00022723"/>
    </source>
</evidence>
<comment type="catalytic activity">
    <reaction evidence="6">
        <text>hydrogencarbonate + H(+) = CO2 + H2O</text>
        <dbReference type="Rhea" id="RHEA:10748"/>
        <dbReference type="ChEBI" id="CHEBI:15377"/>
        <dbReference type="ChEBI" id="CHEBI:15378"/>
        <dbReference type="ChEBI" id="CHEBI:16526"/>
        <dbReference type="ChEBI" id="CHEBI:17544"/>
        <dbReference type="EC" id="4.2.1.1"/>
    </reaction>
</comment>
<evidence type="ECO:0000259" key="8">
    <source>
        <dbReference type="PROSITE" id="PS51144"/>
    </source>
</evidence>
<dbReference type="Gramene" id="GBG68682">
    <property type="protein sequence ID" value="GBG68682"/>
    <property type="gene ID" value="CBR_g3223"/>
</dbReference>
<organism evidence="9 10">
    <name type="scientific">Chara braunii</name>
    <name type="common">Braun's stonewort</name>
    <dbReference type="NCBI Taxonomy" id="69332"/>
    <lineage>
        <taxon>Eukaryota</taxon>
        <taxon>Viridiplantae</taxon>
        <taxon>Streptophyta</taxon>
        <taxon>Charophyceae</taxon>
        <taxon>Charales</taxon>
        <taxon>Characeae</taxon>
        <taxon>Chara</taxon>
    </lineage>
</organism>
<feature type="region of interest" description="Disordered" evidence="7">
    <location>
        <begin position="401"/>
        <end position="501"/>
    </location>
</feature>
<feature type="compositionally biased region" description="Acidic residues" evidence="7">
    <location>
        <begin position="134"/>
        <end position="146"/>
    </location>
</feature>
<evidence type="ECO:0000256" key="2">
    <source>
        <dbReference type="ARBA" id="ARBA00012925"/>
    </source>
</evidence>
<evidence type="ECO:0000256" key="1">
    <source>
        <dbReference type="ARBA" id="ARBA00010718"/>
    </source>
</evidence>
<dbReference type="STRING" id="69332.A0A388KF41"/>
<feature type="compositionally biased region" description="Basic and acidic residues" evidence="7">
    <location>
        <begin position="401"/>
        <end position="422"/>
    </location>
</feature>
<dbReference type="AlphaFoldDB" id="A0A388KF41"/>
<dbReference type="OrthoDB" id="429145at2759"/>
<dbReference type="Proteomes" id="UP000265515">
    <property type="component" value="Unassembled WGS sequence"/>
</dbReference>
<dbReference type="SMART" id="SM01057">
    <property type="entry name" value="Carb_anhydrase"/>
    <property type="match status" value="1"/>
</dbReference>
<comment type="caution">
    <text evidence="9">The sequence shown here is derived from an EMBL/GenBank/DDBJ whole genome shotgun (WGS) entry which is preliminary data.</text>
</comment>
<gene>
    <name evidence="9" type="ORF">CBR_g3223</name>
</gene>
<evidence type="ECO:0000256" key="5">
    <source>
        <dbReference type="ARBA" id="ARBA00023239"/>
    </source>
</evidence>
<evidence type="ECO:0000256" key="6">
    <source>
        <dbReference type="ARBA" id="ARBA00048348"/>
    </source>
</evidence>
<dbReference type="InterPro" id="IPR001148">
    <property type="entry name" value="CA_dom"/>
</dbReference>
<evidence type="ECO:0000256" key="4">
    <source>
        <dbReference type="ARBA" id="ARBA00022833"/>
    </source>
</evidence>
<keyword evidence="5" id="KW-0456">Lyase</keyword>
<feature type="compositionally biased region" description="Acidic residues" evidence="7">
    <location>
        <begin position="105"/>
        <end position="127"/>
    </location>
</feature>
<dbReference type="PANTHER" id="PTHR18952">
    <property type="entry name" value="CARBONIC ANHYDRASE"/>
    <property type="match status" value="1"/>
</dbReference>
<dbReference type="Gene3D" id="3.10.200.10">
    <property type="entry name" value="Alpha carbonic anhydrase"/>
    <property type="match status" value="1"/>
</dbReference>
<dbReference type="CDD" id="cd00326">
    <property type="entry name" value="alpha_CA"/>
    <property type="match status" value="1"/>
</dbReference>
<dbReference type="SUPFAM" id="SSF51069">
    <property type="entry name" value="Carbonic anhydrase"/>
    <property type="match status" value="1"/>
</dbReference>
<name>A0A388KF41_CHABU</name>
<keyword evidence="3" id="KW-0479">Metal-binding</keyword>
<dbReference type="EC" id="4.2.1.1" evidence="2"/>
<dbReference type="InterPro" id="IPR023561">
    <property type="entry name" value="Carbonic_anhydrase_a-class"/>
</dbReference>
<reference evidence="9 10" key="1">
    <citation type="journal article" date="2018" name="Cell">
        <title>The Chara Genome: Secondary Complexity and Implications for Plant Terrestrialization.</title>
        <authorList>
            <person name="Nishiyama T."/>
            <person name="Sakayama H."/>
            <person name="Vries J.D."/>
            <person name="Buschmann H."/>
            <person name="Saint-Marcoux D."/>
            <person name="Ullrich K.K."/>
            <person name="Haas F.B."/>
            <person name="Vanderstraeten L."/>
            <person name="Becker D."/>
            <person name="Lang D."/>
            <person name="Vosolsobe S."/>
            <person name="Rombauts S."/>
            <person name="Wilhelmsson P.K.I."/>
            <person name="Janitza P."/>
            <person name="Kern R."/>
            <person name="Heyl A."/>
            <person name="Rumpler F."/>
            <person name="Villalobos L.I.A.C."/>
            <person name="Clay J.M."/>
            <person name="Skokan R."/>
            <person name="Toyoda A."/>
            <person name="Suzuki Y."/>
            <person name="Kagoshima H."/>
            <person name="Schijlen E."/>
            <person name="Tajeshwar N."/>
            <person name="Catarino B."/>
            <person name="Hetherington A.J."/>
            <person name="Saltykova A."/>
            <person name="Bonnot C."/>
            <person name="Breuninger H."/>
            <person name="Symeonidi A."/>
            <person name="Radhakrishnan G.V."/>
            <person name="Van Nieuwerburgh F."/>
            <person name="Deforce D."/>
            <person name="Chang C."/>
            <person name="Karol K.G."/>
            <person name="Hedrich R."/>
            <person name="Ulvskov P."/>
            <person name="Glockner G."/>
            <person name="Delwiche C.F."/>
            <person name="Petrasek J."/>
            <person name="Van de Peer Y."/>
            <person name="Friml J."/>
            <person name="Beilby M."/>
            <person name="Dolan L."/>
            <person name="Kohara Y."/>
            <person name="Sugano S."/>
            <person name="Fujiyama A."/>
            <person name="Delaux P.-M."/>
            <person name="Quint M."/>
            <person name="TheiBen G."/>
            <person name="Hagemann M."/>
            <person name="Harholt J."/>
            <person name="Dunand C."/>
            <person name="Zachgo S."/>
            <person name="Langdale J."/>
            <person name="Maumus F."/>
            <person name="Straeten D.V.D."/>
            <person name="Gould S.B."/>
            <person name="Rensing S.A."/>
        </authorList>
    </citation>
    <scope>NUCLEOTIDE SEQUENCE [LARGE SCALE GENOMIC DNA]</scope>
    <source>
        <strain evidence="9 10">S276</strain>
    </source>
</reference>
<proteinExistence type="inferred from homology"/>
<dbReference type="GO" id="GO:0008270">
    <property type="term" value="F:zinc ion binding"/>
    <property type="evidence" value="ECO:0007669"/>
    <property type="project" value="InterPro"/>
</dbReference>
<feature type="region of interest" description="Disordered" evidence="7">
    <location>
        <begin position="81"/>
        <end position="155"/>
    </location>
</feature>
<dbReference type="PROSITE" id="PS51144">
    <property type="entry name" value="ALPHA_CA_2"/>
    <property type="match status" value="1"/>
</dbReference>